<reference evidence="2 3" key="1">
    <citation type="submission" date="2019-02" db="EMBL/GenBank/DDBJ databases">
        <title>Deep-cultivation of Planctomycetes and their phenomic and genomic characterization uncovers novel biology.</title>
        <authorList>
            <person name="Wiegand S."/>
            <person name="Jogler M."/>
            <person name="Boedeker C."/>
            <person name="Pinto D."/>
            <person name="Vollmers J."/>
            <person name="Rivas-Marin E."/>
            <person name="Kohn T."/>
            <person name="Peeters S.H."/>
            <person name="Heuer A."/>
            <person name="Rast P."/>
            <person name="Oberbeckmann S."/>
            <person name="Bunk B."/>
            <person name="Jeske O."/>
            <person name="Meyerdierks A."/>
            <person name="Storesund J.E."/>
            <person name="Kallscheuer N."/>
            <person name="Luecker S."/>
            <person name="Lage O.M."/>
            <person name="Pohl T."/>
            <person name="Merkel B.J."/>
            <person name="Hornburger P."/>
            <person name="Mueller R.-W."/>
            <person name="Bruemmer F."/>
            <person name="Labrenz M."/>
            <person name="Spormann A.M."/>
            <person name="Op den Camp H."/>
            <person name="Overmann J."/>
            <person name="Amann R."/>
            <person name="Jetten M.S.M."/>
            <person name="Mascher T."/>
            <person name="Medema M.H."/>
            <person name="Devos D.P."/>
            <person name="Kaster A.-K."/>
            <person name="Ovreas L."/>
            <person name="Rohde M."/>
            <person name="Galperin M.Y."/>
            <person name="Jogler C."/>
        </authorList>
    </citation>
    <scope>NUCLEOTIDE SEQUENCE [LARGE SCALE GENOMIC DNA]</scope>
    <source>
        <strain evidence="2 3">Mal48</strain>
    </source>
</reference>
<feature type="compositionally biased region" description="Basic and acidic residues" evidence="1">
    <location>
        <begin position="53"/>
        <end position="67"/>
    </location>
</feature>
<proteinExistence type="predicted"/>
<protein>
    <submittedName>
        <fullName evidence="2">Uncharacterized protein</fullName>
    </submittedName>
</protein>
<organism evidence="2 3">
    <name type="scientific">Thalassoglobus polymorphus</name>
    <dbReference type="NCBI Taxonomy" id="2527994"/>
    <lineage>
        <taxon>Bacteria</taxon>
        <taxon>Pseudomonadati</taxon>
        <taxon>Planctomycetota</taxon>
        <taxon>Planctomycetia</taxon>
        <taxon>Planctomycetales</taxon>
        <taxon>Planctomycetaceae</taxon>
        <taxon>Thalassoglobus</taxon>
    </lineage>
</organism>
<evidence type="ECO:0000313" key="2">
    <source>
        <dbReference type="EMBL" id="QDT32880.1"/>
    </source>
</evidence>
<evidence type="ECO:0000313" key="3">
    <source>
        <dbReference type="Proteomes" id="UP000315724"/>
    </source>
</evidence>
<dbReference type="Proteomes" id="UP000315724">
    <property type="component" value="Chromosome"/>
</dbReference>
<dbReference type="AlphaFoldDB" id="A0A517QML1"/>
<gene>
    <name evidence="2" type="ORF">Mal48_21280</name>
</gene>
<feature type="region of interest" description="Disordered" evidence="1">
    <location>
        <begin position="34"/>
        <end position="75"/>
    </location>
</feature>
<name>A0A517QML1_9PLAN</name>
<sequence>MRLTHDLNRQVSGTTPIRYRRNNHHFADKQIDSLTSKNITYPAKPANSEEGAAEGRENCPKRKDPLKARAVNSTV</sequence>
<evidence type="ECO:0000256" key="1">
    <source>
        <dbReference type="SAM" id="MobiDB-lite"/>
    </source>
</evidence>
<dbReference type="EMBL" id="CP036267">
    <property type="protein sequence ID" value="QDT32880.1"/>
    <property type="molecule type" value="Genomic_DNA"/>
</dbReference>
<keyword evidence="3" id="KW-1185">Reference proteome</keyword>
<dbReference type="KEGG" id="tpol:Mal48_21280"/>
<accession>A0A517QML1</accession>